<gene>
    <name evidence="3" type="ORF">BDV96DRAFT_119409</name>
</gene>
<dbReference type="AlphaFoldDB" id="A0A6A5Z2H5"/>
<keyword evidence="2" id="KW-0732">Signal</keyword>
<evidence type="ECO:0000313" key="4">
    <source>
        <dbReference type="Proteomes" id="UP000799770"/>
    </source>
</evidence>
<accession>A0A6A5Z2H5</accession>
<reference evidence="3" key="1">
    <citation type="journal article" date="2020" name="Stud. Mycol.">
        <title>101 Dothideomycetes genomes: a test case for predicting lifestyles and emergence of pathogens.</title>
        <authorList>
            <person name="Haridas S."/>
            <person name="Albert R."/>
            <person name="Binder M."/>
            <person name="Bloem J."/>
            <person name="Labutti K."/>
            <person name="Salamov A."/>
            <person name="Andreopoulos B."/>
            <person name="Baker S."/>
            <person name="Barry K."/>
            <person name="Bills G."/>
            <person name="Bluhm B."/>
            <person name="Cannon C."/>
            <person name="Castanera R."/>
            <person name="Culley D."/>
            <person name="Daum C."/>
            <person name="Ezra D."/>
            <person name="Gonzalez J."/>
            <person name="Henrissat B."/>
            <person name="Kuo A."/>
            <person name="Liang C."/>
            <person name="Lipzen A."/>
            <person name="Lutzoni F."/>
            <person name="Magnuson J."/>
            <person name="Mondo S."/>
            <person name="Nolan M."/>
            <person name="Ohm R."/>
            <person name="Pangilinan J."/>
            <person name="Park H.-J."/>
            <person name="Ramirez L."/>
            <person name="Alfaro M."/>
            <person name="Sun H."/>
            <person name="Tritt A."/>
            <person name="Yoshinaga Y."/>
            <person name="Zwiers L.-H."/>
            <person name="Turgeon B."/>
            <person name="Goodwin S."/>
            <person name="Spatafora J."/>
            <person name="Crous P."/>
            <person name="Grigoriev I."/>
        </authorList>
    </citation>
    <scope>NUCLEOTIDE SEQUENCE</scope>
    <source>
        <strain evidence="3">CBS 627.86</strain>
    </source>
</reference>
<dbReference type="Proteomes" id="UP000799770">
    <property type="component" value="Unassembled WGS sequence"/>
</dbReference>
<feature type="signal peptide" evidence="2">
    <location>
        <begin position="1"/>
        <end position="22"/>
    </location>
</feature>
<feature type="region of interest" description="Disordered" evidence="1">
    <location>
        <begin position="95"/>
        <end position="116"/>
    </location>
</feature>
<feature type="compositionally biased region" description="Low complexity" evidence="1">
    <location>
        <begin position="95"/>
        <end position="104"/>
    </location>
</feature>
<name>A0A6A5Z2H5_9PLEO</name>
<keyword evidence="4" id="KW-1185">Reference proteome</keyword>
<protein>
    <recommendedName>
        <fullName evidence="5">Secreted protein</fullName>
    </recommendedName>
</protein>
<feature type="compositionally biased region" description="Polar residues" evidence="1">
    <location>
        <begin position="105"/>
        <end position="116"/>
    </location>
</feature>
<organism evidence="3 4">
    <name type="scientific">Lophiotrema nucula</name>
    <dbReference type="NCBI Taxonomy" id="690887"/>
    <lineage>
        <taxon>Eukaryota</taxon>
        <taxon>Fungi</taxon>
        <taxon>Dikarya</taxon>
        <taxon>Ascomycota</taxon>
        <taxon>Pezizomycotina</taxon>
        <taxon>Dothideomycetes</taxon>
        <taxon>Pleosporomycetidae</taxon>
        <taxon>Pleosporales</taxon>
        <taxon>Lophiotremataceae</taxon>
        <taxon>Lophiotrema</taxon>
    </lineage>
</organism>
<dbReference type="EMBL" id="ML977328">
    <property type="protein sequence ID" value="KAF2113213.1"/>
    <property type="molecule type" value="Genomic_DNA"/>
</dbReference>
<evidence type="ECO:0000256" key="1">
    <source>
        <dbReference type="SAM" id="MobiDB-lite"/>
    </source>
</evidence>
<evidence type="ECO:0008006" key="5">
    <source>
        <dbReference type="Google" id="ProtNLM"/>
    </source>
</evidence>
<evidence type="ECO:0000256" key="2">
    <source>
        <dbReference type="SAM" id="SignalP"/>
    </source>
</evidence>
<evidence type="ECO:0000313" key="3">
    <source>
        <dbReference type="EMBL" id="KAF2113213.1"/>
    </source>
</evidence>
<proteinExistence type="predicted"/>
<sequence length="116" mass="13334">MKRSRRVMSACVSLALFNRANAYRINLTFVARWPRQMLCAKHTPRNWNDPNQCQASLNWSDSCTRNWHLETGGAFDRLAASRVFRREGYPKACTTTTTTTTTTTPCRTNELSDLEE</sequence>
<feature type="chain" id="PRO_5025361520" description="Secreted protein" evidence="2">
    <location>
        <begin position="23"/>
        <end position="116"/>
    </location>
</feature>